<dbReference type="RefSeq" id="WP_034742361.1">
    <property type="nucleotide sequence ID" value="NZ_BAUT01000004.1"/>
</dbReference>
<dbReference type="Proteomes" id="UP000018890">
    <property type="component" value="Unassembled WGS sequence"/>
</dbReference>
<dbReference type="STRING" id="1236970.JCM9140_772"/>
<dbReference type="AlphaFoldDB" id="W4PYQ2"/>
<proteinExistence type="predicted"/>
<accession>W4PYQ2</accession>
<comment type="caution">
    <text evidence="1">The sequence shown here is derived from an EMBL/GenBank/DDBJ whole genome shotgun (WGS) entry which is preliminary data.</text>
</comment>
<reference evidence="1" key="1">
    <citation type="journal article" date="2014" name="Genome Announc.">
        <title>Draft Genome Sequences of Three Alkaliphilic Bacillus Strains, Bacillus wakoensis JCM 9140T, Bacillus akibai JCM 9157T, and Bacillus hemicellulosilyticus JCM 9152T.</title>
        <authorList>
            <person name="Yuki M."/>
            <person name="Oshima K."/>
            <person name="Suda W."/>
            <person name="Oshida Y."/>
            <person name="Kitamura K."/>
            <person name="Iida T."/>
            <person name="Hattori M."/>
            <person name="Ohkuma M."/>
        </authorList>
    </citation>
    <scope>NUCLEOTIDE SEQUENCE [LARGE SCALE GENOMIC DNA]</scope>
    <source>
        <strain evidence="1">JCM 9140</strain>
    </source>
</reference>
<gene>
    <name evidence="1" type="ORF">JCM9140_772</name>
</gene>
<keyword evidence="2" id="KW-1185">Reference proteome</keyword>
<sequence>MTNFVKVLIYTTLLVGLAGCNIVTYENEEVFTLDADGLKEMVIHHEEGDVSIVGVPDLEQIEVTATFSAMSDENMEQAKQFTENNITLSLELDGTAGLLQTSVNRGTNVEQGFVHLEIEVPDHLSMIYRQNEGQLKIQSMKSDINVQHGANHLSLLDIEGNVVITDGAGNVTLENVNGDISINNNAGLTSVLTSAGPLQLVVGSGNVELQDHRGNVTIRSGSGNLLIQDIEGDVDILESRGGTVTIEEVTGTVTKP</sequence>
<dbReference type="EMBL" id="BAUT01000004">
    <property type="protein sequence ID" value="GAE24820.1"/>
    <property type="molecule type" value="Genomic_DNA"/>
</dbReference>
<evidence type="ECO:0000313" key="1">
    <source>
        <dbReference type="EMBL" id="GAE24820.1"/>
    </source>
</evidence>
<dbReference type="OrthoDB" id="2942735at2"/>
<dbReference type="PROSITE" id="PS51257">
    <property type="entry name" value="PROKAR_LIPOPROTEIN"/>
    <property type="match status" value="1"/>
</dbReference>
<protein>
    <submittedName>
        <fullName evidence="1">Lipoprotein</fullName>
    </submittedName>
</protein>
<organism evidence="1 2">
    <name type="scientific">Halalkalibacter wakoensis JCM 9140</name>
    <dbReference type="NCBI Taxonomy" id="1236970"/>
    <lineage>
        <taxon>Bacteria</taxon>
        <taxon>Bacillati</taxon>
        <taxon>Bacillota</taxon>
        <taxon>Bacilli</taxon>
        <taxon>Bacillales</taxon>
        <taxon>Bacillaceae</taxon>
        <taxon>Halalkalibacter</taxon>
    </lineage>
</organism>
<evidence type="ECO:0000313" key="2">
    <source>
        <dbReference type="Proteomes" id="UP000018890"/>
    </source>
</evidence>
<name>W4PYQ2_9BACI</name>
<keyword evidence="1" id="KW-0449">Lipoprotein</keyword>